<accession>A0A1F5YCU8</accession>
<feature type="non-terminal residue" evidence="2">
    <location>
        <position position="199"/>
    </location>
</feature>
<dbReference type="Proteomes" id="UP000179034">
    <property type="component" value="Unassembled WGS sequence"/>
</dbReference>
<keyword evidence="1" id="KW-0472">Membrane</keyword>
<name>A0A1F5YCU8_9BACT</name>
<organism evidence="2 3">
    <name type="scientific">Candidatus Glassbacteria bacterium RBG_16_58_8</name>
    <dbReference type="NCBI Taxonomy" id="1817866"/>
    <lineage>
        <taxon>Bacteria</taxon>
        <taxon>Candidatus Glassiibacteriota</taxon>
    </lineage>
</organism>
<evidence type="ECO:0000256" key="1">
    <source>
        <dbReference type="SAM" id="Phobius"/>
    </source>
</evidence>
<dbReference type="Pfam" id="PF03783">
    <property type="entry name" value="CsgG"/>
    <property type="match status" value="1"/>
</dbReference>
<comment type="caution">
    <text evidence="2">The sequence shown here is derived from an EMBL/GenBank/DDBJ whole genome shotgun (WGS) entry which is preliminary data.</text>
</comment>
<sequence>MRVKLIEERIKRRIRMAGMSGNRIWGIMGLVLLIGWLPGCAPHPRIYPQSGLEIRERTTVALLPFDNLTDIEGASRHMHDIFLVELLRVEGFSVVDPGEVERLLAEERIRMVSELSREQIQKIGADLGVSLLIQGSILEYGIRQVQGYTTAEVPYISVFVKMVDTTHGEIVWASSYSRNGNDTEVIFGFGRISSLNRLT</sequence>
<keyword evidence="1" id="KW-0812">Transmembrane</keyword>
<dbReference type="Gene3D" id="3.40.50.10610">
    <property type="entry name" value="ABC-type transport auxiliary lipoprotein component"/>
    <property type="match status" value="1"/>
</dbReference>
<protein>
    <recommendedName>
        <fullName evidence="4">Penicillin-binding protein activator LpoB</fullName>
    </recommendedName>
</protein>
<dbReference type="InterPro" id="IPR005534">
    <property type="entry name" value="Curli_assmbl/transp-comp_CsgG"/>
</dbReference>
<keyword evidence="1" id="KW-1133">Transmembrane helix</keyword>
<reference evidence="2 3" key="1">
    <citation type="journal article" date="2016" name="Nat. Commun.">
        <title>Thousands of microbial genomes shed light on interconnected biogeochemical processes in an aquifer system.</title>
        <authorList>
            <person name="Anantharaman K."/>
            <person name="Brown C.T."/>
            <person name="Hug L.A."/>
            <person name="Sharon I."/>
            <person name="Castelle C.J."/>
            <person name="Probst A.J."/>
            <person name="Thomas B.C."/>
            <person name="Singh A."/>
            <person name="Wilkins M.J."/>
            <person name="Karaoz U."/>
            <person name="Brodie E.L."/>
            <person name="Williams K.H."/>
            <person name="Hubbard S.S."/>
            <person name="Banfield J.F."/>
        </authorList>
    </citation>
    <scope>NUCLEOTIDE SEQUENCE [LARGE SCALE GENOMIC DNA]</scope>
</reference>
<dbReference type="GO" id="GO:0030288">
    <property type="term" value="C:outer membrane-bounded periplasmic space"/>
    <property type="evidence" value="ECO:0007669"/>
    <property type="project" value="InterPro"/>
</dbReference>
<dbReference type="AlphaFoldDB" id="A0A1F5YCU8"/>
<proteinExistence type="predicted"/>
<evidence type="ECO:0008006" key="4">
    <source>
        <dbReference type="Google" id="ProtNLM"/>
    </source>
</evidence>
<gene>
    <name evidence="2" type="ORF">A2Z06_02375</name>
</gene>
<dbReference type="EMBL" id="MFIW01000023">
    <property type="protein sequence ID" value="OGF98008.1"/>
    <property type="molecule type" value="Genomic_DNA"/>
</dbReference>
<evidence type="ECO:0000313" key="2">
    <source>
        <dbReference type="EMBL" id="OGF98008.1"/>
    </source>
</evidence>
<evidence type="ECO:0000313" key="3">
    <source>
        <dbReference type="Proteomes" id="UP000179034"/>
    </source>
</evidence>
<feature type="transmembrane region" description="Helical" evidence="1">
    <location>
        <begin position="21"/>
        <end position="39"/>
    </location>
</feature>